<dbReference type="Proteomes" id="UP000593842">
    <property type="component" value="Chromosome"/>
</dbReference>
<reference evidence="2" key="1">
    <citation type="submission" date="2020-09" db="EMBL/GenBank/DDBJ databases">
        <title>Complete genome sequencing of Faecalibacillus intestinalis strain 14EGH31.</title>
        <authorList>
            <person name="Sakamoto M."/>
            <person name="Murakami T."/>
            <person name="Mori H."/>
        </authorList>
    </citation>
    <scope>NUCLEOTIDE SEQUENCE [LARGE SCALE GENOMIC DNA]</scope>
    <source>
        <strain evidence="2">14EGH31</strain>
    </source>
</reference>
<organism evidence="1 2">
    <name type="scientific">Faecalibacillus intestinalis</name>
    <dbReference type="NCBI Taxonomy" id="1982626"/>
    <lineage>
        <taxon>Bacteria</taxon>
        <taxon>Bacillati</taxon>
        <taxon>Bacillota</taxon>
        <taxon>Erysipelotrichia</taxon>
        <taxon>Erysipelotrichales</taxon>
        <taxon>Coprobacillaceae</taxon>
        <taxon>Faecalibacillus</taxon>
    </lineage>
</organism>
<evidence type="ECO:0008006" key="3">
    <source>
        <dbReference type="Google" id="ProtNLM"/>
    </source>
</evidence>
<name>A0A7I8DXS3_9FIRM</name>
<evidence type="ECO:0000313" key="2">
    <source>
        <dbReference type="Proteomes" id="UP000593842"/>
    </source>
</evidence>
<protein>
    <recommendedName>
        <fullName evidence="3">RNA polymerase subunit sigma-70</fullName>
    </recommendedName>
</protein>
<dbReference type="KEGG" id="fit:Fi14EGH31_11540"/>
<sequence length="130" mass="15452">MVLTFQKYSRVRDNGWLIRKNIERGVVMTKKEIKDDLLEQLEAQGKYQNYYLDLIEDYMKYYDLKRKCQQDIRKKGLRYTVTSGNGFKSEKPNESVQNLMKITTTMLKILDELGLQNPINTSDNSDDDYY</sequence>
<dbReference type="AlphaFoldDB" id="A0A7I8DXS3"/>
<dbReference type="EMBL" id="AP024085">
    <property type="protein sequence ID" value="BCL57442.1"/>
    <property type="molecule type" value="Genomic_DNA"/>
</dbReference>
<dbReference type="InterPro" id="IPR006448">
    <property type="entry name" value="Phage_term_ssu_P27"/>
</dbReference>
<evidence type="ECO:0000313" key="1">
    <source>
        <dbReference type="EMBL" id="BCL57442.1"/>
    </source>
</evidence>
<gene>
    <name evidence="1" type="ORF">Fi14EGH31_11540</name>
</gene>
<accession>A0A7I8DXS3</accession>
<proteinExistence type="predicted"/>
<dbReference type="Pfam" id="PF05119">
    <property type="entry name" value="Terminase_4"/>
    <property type="match status" value="1"/>
</dbReference>